<feature type="transmembrane region" description="Helical" evidence="1">
    <location>
        <begin position="53"/>
        <end position="72"/>
    </location>
</feature>
<feature type="transmembrane region" description="Helical" evidence="1">
    <location>
        <begin position="29"/>
        <end position="48"/>
    </location>
</feature>
<evidence type="ECO:0000256" key="1">
    <source>
        <dbReference type="SAM" id="Phobius"/>
    </source>
</evidence>
<feature type="transmembrane region" description="Helical" evidence="1">
    <location>
        <begin position="105"/>
        <end position="122"/>
    </location>
</feature>
<feature type="transmembrane region" description="Helical" evidence="1">
    <location>
        <begin position="137"/>
        <end position="157"/>
    </location>
</feature>
<keyword evidence="1" id="KW-1133">Transmembrane helix</keyword>
<reference evidence="2 3" key="1">
    <citation type="submission" date="2019-06" db="EMBL/GenBank/DDBJ databases">
        <title>Gramella sabulilitoris sp. nov., isolated from a marine sand.</title>
        <authorList>
            <person name="Yoon J.-H."/>
        </authorList>
    </citation>
    <scope>NUCLEOTIDE SEQUENCE [LARGE SCALE GENOMIC DNA]</scope>
    <source>
        <strain evidence="2 3">HSMS-1</strain>
    </source>
</reference>
<gene>
    <name evidence="2" type="ORF">FGM01_10820</name>
</gene>
<evidence type="ECO:0000313" key="3">
    <source>
        <dbReference type="Proteomes" id="UP000315131"/>
    </source>
</evidence>
<dbReference type="OrthoDB" id="1424693at2"/>
<comment type="caution">
    <text evidence="2">The sequence shown here is derived from an EMBL/GenBank/DDBJ whole genome shotgun (WGS) entry which is preliminary data.</text>
</comment>
<feature type="transmembrane region" description="Helical" evidence="1">
    <location>
        <begin position="195"/>
        <end position="215"/>
    </location>
</feature>
<protein>
    <recommendedName>
        <fullName evidence="4">YhhN-like protein</fullName>
    </recommendedName>
</protein>
<accession>A0A550HZ31</accession>
<evidence type="ECO:0008006" key="4">
    <source>
        <dbReference type="Google" id="ProtNLM"/>
    </source>
</evidence>
<keyword evidence="1" id="KW-0472">Membrane</keyword>
<dbReference type="EMBL" id="VHSF01000003">
    <property type="protein sequence ID" value="TRO63994.1"/>
    <property type="molecule type" value="Genomic_DNA"/>
</dbReference>
<dbReference type="AlphaFoldDB" id="A0A550HZ31"/>
<name>A0A550HZ31_9FLAO</name>
<feature type="transmembrane region" description="Helical" evidence="1">
    <location>
        <begin position="169"/>
        <end position="189"/>
    </location>
</feature>
<organism evidence="2 3">
    <name type="scientific">Christiangramia sabulilitoris</name>
    <dbReference type="NCBI Taxonomy" id="2583991"/>
    <lineage>
        <taxon>Bacteria</taxon>
        <taxon>Pseudomonadati</taxon>
        <taxon>Bacteroidota</taxon>
        <taxon>Flavobacteriia</taxon>
        <taxon>Flavobacteriales</taxon>
        <taxon>Flavobacteriaceae</taxon>
        <taxon>Christiangramia</taxon>
    </lineage>
</organism>
<keyword evidence="1" id="KW-0812">Transmembrane</keyword>
<keyword evidence="3" id="KW-1185">Reference proteome</keyword>
<evidence type="ECO:0000313" key="2">
    <source>
        <dbReference type="EMBL" id="TRO63994.1"/>
    </source>
</evidence>
<proteinExistence type="predicted"/>
<feature type="transmembrane region" description="Helical" evidence="1">
    <location>
        <begin position="78"/>
        <end position="98"/>
    </location>
</feature>
<dbReference type="RefSeq" id="WP_143411190.1">
    <property type="nucleotide sequence ID" value="NZ_VHSF01000003.1"/>
</dbReference>
<sequence length="232" mass="27054">MRFWFTLLMSLLIMTNFLAIYNLDHQSDRWFRFGATLILAGLFLRNYLSNYRLLLVFLLLVLCDGLLVYYEIPILKKIVYVSRILAYLFLILLVSQYLQKLKLNVVTIVIATATIALDLYLLNDMAGSLPEADRDPWFLILFYTLGMISLAVVAVSISFLNRYANKQSLYLVLVTIGFVLSDIFYYNAYYLEFDVFYYFDRFCNICALGALVLLAREIKFAKNKFQLKPGEF</sequence>
<dbReference type="Proteomes" id="UP000315131">
    <property type="component" value="Unassembled WGS sequence"/>
</dbReference>